<dbReference type="AlphaFoldDB" id="A0A345P2P3"/>
<dbReference type="InterPro" id="IPR036065">
    <property type="entry name" value="BolA-like_sf"/>
</dbReference>
<organism evidence="3 4">
    <name type="scientific">Aquirhabdus parva</name>
    <dbReference type="NCBI Taxonomy" id="2283318"/>
    <lineage>
        <taxon>Bacteria</taxon>
        <taxon>Pseudomonadati</taxon>
        <taxon>Pseudomonadota</taxon>
        <taxon>Gammaproteobacteria</taxon>
        <taxon>Moraxellales</taxon>
        <taxon>Moraxellaceae</taxon>
        <taxon>Aquirhabdus</taxon>
    </lineage>
</organism>
<evidence type="ECO:0000256" key="1">
    <source>
        <dbReference type="ARBA" id="ARBA00005578"/>
    </source>
</evidence>
<dbReference type="KEGG" id="mbah:HYN46_00745"/>
<proteinExistence type="inferred from homology"/>
<dbReference type="PANTHER" id="PTHR46229">
    <property type="entry name" value="BOLA TRANSCRIPTION REGULATOR"/>
    <property type="match status" value="1"/>
</dbReference>
<dbReference type="InterPro" id="IPR002634">
    <property type="entry name" value="BolA"/>
</dbReference>
<protein>
    <submittedName>
        <fullName evidence="3">BolA family transcriptional regulator</fullName>
    </submittedName>
</protein>
<dbReference type="InterPro" id="IPR050961">
    <property type="entry name" value="BolA/IbaG_stress_morph_reg"/>
</dbReference>
<dbReference type="PIRSF" id="PIRSF003113">
    <property type="entry name" value="BolA"/>
    <property type="match status" value="1"/>
</dbReference>
<dbReference type="EMBL" id="CP031222">
    <property type="protein sequence ID" value="AXI01552.1"/>
    <property type="molecule type" value="Genomic_DNA"/>
</dbReference>
<dbReference type="RefSeq" id="WP_114897662.1">
    <property type="nucleotide sequence ID" value="NZ_CP031222.1"/>
</dbReference>
<gene>
    <name evidence="3" type="ORF">HYN46_00745</name>
</gene>
<dbReference type="Pfam" id="PF01722">
    <property type="entry name" value="BolA"/>
    <property type="match status" value="1"/>
</dbReference>
<accession>A0A345P2P3</accession>
<evidence type="ECO:0000313" key="3">
    <source>
        <dbReference type="EMBL" id="AXI01552.1"/>
    </source>
</evidence>
<dbReference type="Proteomes" id="UP000253940">
    <property type="component" value="Chromosome"/>
</dbReference>
<sequence>MTPEILHEILQAAFPSAEIATSGQAGKFDVRVVDIQFEGKRPVARQQSVYAPLGSYIASGEVHAVSIKALTPEEWRKASLFG</sequence>
<dbReference type="OrthoDB" id="9812890at2"/>
<reference evidence="3 4" key="1">
    <citation type="submission" date="2018-07" db="EMBL/GenBank/DDBJ databases">
        <title>Genome sequencing of Moraxellaceae gen. HYN0046.</title>
        <authorList>
            <person name="Kim M."/>
            <person name="Yi H."/>
        </authorList>
    </citation>
    <scope>NUCLEOTIDE SEQUENCE [LARGE SCALE GENOMIC DNA]</scope>
    <source>
        <strain evidence="3 4">HYN0046</strain>
    </source>
</reference>
<dbReference type="Gene3D" id="3.30.300.90">
    <property type="entry name" value="BolA-like"/>
    <property type="match status" value="1"/>
</dbReference>
<dbReference type="SUPFAM" id="SSF82657">
    <property type="entry name" value="BolA-like"/>
    <property type="match status" value="1"/>
</dbReference>
<evidence type="ECO:0000256" key="2">
    <source>
        <dbReference type="RuleBase" id="RU003860"/>
    </source>
</evidence>
<dbReference type="PANTHER" id="PTHR46229:SF4">
    <property type="entry name" value="ACID STRESS PROTEIN IBAG"/>
    <property type="match status" value="1"/>
</dbReference>
<name>A0A345P2P3_9GAMM</name>
<evidence type="ECO:0000313" key="4">
    <source>
        <dbReference type="Proteomes" id="UP000253940"/>
    </source>
</evidence>
<comment type="similarity">
    <text evidence="1 2">Belongs to the BolA/IbaG family.</text>
</comment>
<keyword evidence="4" id="KW-1185">Reference proteome</keyword>